<dbReference type="InterPro" id="IPR018496">
    <property type="entry name" value="PsdUridine_synth_RsuA/RluB_CS"/>
</dbReference>
<dbReference type="InterPro" id="IPR000748">
    <property type="entry name" value="PsdUridine_synth_RsuA/RluB/E/F"/>
</dbReference>
<proteinExistence type="inferred from homology"/>
<sequence>MPQKNDSNTFSDTGSGSSAPIRINKALAQAGICSRRAADDLVAQGLVAVNGETVTAAGTKVVPGKDHITVQGKPIALSSPGQDEFNYVLLNKPTQVVTTVSDPQGRRTVLDVLPQNLKKNRLFPVGRLDFFSQGLLLLTNDGEMANRLTHPSWHLPKVYRVTIRGGIAEAKLNIMRKGMVLAEGERLSPVEVTIAKQQAGTVQLEMTLIQGLNRQIRRMCRDLKWTVLRLERVSQGPLSLGRLREGQARELQADELAALRKAVGLETNKK</sequence>
<dbReference type="InterPro" id="IPR002942">
    <property type="entry name" value="S4_RNA-bd"/>
</dbReference>
<dbReference type="RefSeq" id="WP_126377170.1">
    <property type="nucleotide sequence ID" value="NZ_AP017378.1"/>
</dbReference>
<evidence type="ECO:0000256" key="1">
    <source>
        <dbReference type="ARBA" id="ARBA00008348"/>
    </source>
</evidence>
<dbReference type="GO" id="GO:0000455">
    <property type="term" value="P:enzyme-directed rRNA pseudouridine synthesis"/>
    <property type="evidence" value="ECO:0007669"/>
    <property type="project" value="UniProtKB-ARBA"/>
</dbReference>
<accession>A0A2Z6AWV9</accession>
<dbReference type="InterPro" id="IPR042092">
    <property type="entry name" value="PsdUridine_s_RsuA/RluB/E/F_cat"/>
</dbReference>
<evidence type="ECO:0000256" key="2">
    <source>
        <dbReference type="ARBA" id="ARBA00023235"/>
    </source>
</evidence>
<dbReference type="KEGG" id="dfl:DFE_0969"/>
<dbReference type="PROSITE" id="PS50889">
    <property type="entry name" value="S4"/>
    <property type="match status" value="1"/>
</dbReference>
<dbReference type="EMBL" id="AP017378">
    <property type="protein sequence ID" value="BBD07695.1"/>
    <property type="molecule type" value="Genomic_DNA"/>
</dbReference>
<dbReference type="InterPro" id="IPR036986">
    <property type="entry name" value="S4_RNA-bd_sf"/>
</dbReference>
<organism evidence="6 7">
    <name type="scientific">Desulfovibrio ferrophilus</name>
    <dbReference type="NCBI Taxonomy" id="241368"/>
    <lineage>
        <taxon>Bacteria</taxon>
        <taxon>Pseudomonadati</taxon>
        <taxon>Thermodesulfobacteriota</taxon>
        <taxon>Desulfovibrionia</taxon>
        <taxon>Desulfovibrionales</taxon>
        <taxon>Desulfovibrionaceae</taxon>
        <taxon>Desulfovibrio</taxon>
    </lineage>
</organism>
<gene>
    <name evidence="6" type="ORF">DFE_0969</name>
</gene>
<reference evidence="6 7" key="1">
    <citation type="journal article" date="2018" name="Sci. Adv.">
        <title>Multi-heme cytochromes provide a pathway for survival in energy-limited environments.</title>
        <authorList>
            <person name="Deng X."/>
            <person name="Dohmae N."/>
            <person name="Nealson K.H."/>
            <person name="Hashimoto K."/>
            <person name="Okamoto A."/>
        </authorList>
    </citation>
    <scope>NUCLEOTIDE SEQUENCE [LARGE SCALE GENOMIC DNA]</scope>
    <source>
        <strain evidence="6 7">IS5</strain>
    </source>
</reference>
<comment type="similarity">
    <text evidence="1 4">Belongs to the pseudouridine synthase RsuA family.</text>
</comment>
<dbReference type="InterPro" id="IPR020103">
    <property type="entry name" value="PsdUridine_synth_cat_dom_sf"/>
</dbReference>
<keyword evidence="2 4" id="KW-0413">Isomerase</keyword>
<dbReference type="OrthoDB" id="9807213at2"/>
<keyword evidence="7" id="KW-1185">Reference proteome</keyword>
<dbReference type="AlphaFoldDB" id="A0A2Z6AWV9"/>
<name>A0A2Z6AWV9_9BACT</name>
<evidence type="ECO:0000256" key="4">
    <source>
        <dbReference type="RuleBase" id="RU003887"/>
    </source>
</evidence>
<dbReference type="SUPFAM" id="SSF55174">
    <property type="entry name" value="Alpha-L RNA-binding motif"/>
    <property type="match status" value="1"/>
</dbReference>
<dbReference type="Pfam" id="PF00849">
    <property type="entry name" value="PseudoU_synth_2"/>
    <property type="match status" value="1"/>
</dbReference>
<keyword evidence="3" id="KW-0694">RNA-binding</keyword>
<evidence type="ECO:0000259" key="5">
    <source>
        <dbReference type="SMART" id="SM00363"/>
    </source>
</evidence>
<dbReference type="Gene3D" id="3.30.70.1560">
    <property type="entry name" value="Alpha-L RNA-binding motif"/>
    <property type="match status" value="1"/>
</dbReference>
<dbReference type="Gene3D" id="3.30.70.580">
    <property type="entry name" value="Pseudouridine synthase I, catalytic domain, N-terminal subdomain"/>
    <property type="match status" value="1"/>
</dbReference>
<evidence type="ECO:0000313" key="6">
    <source>
        <dbReference type="EMBL" id="BBD07695.1"/>
    </source>
</evidence>
<dbReference type="EC" id="5.4.99.-" evidence="4"/>
<dbReference type="Pfam" id="PF01479">
    <property type="entry name" value="S4"/>
    <property type="match status" value="1"/>
</dbReference>
<dbReference type="PANTHER" id="PTHR47683:SF2">
    <property type="entry name" value="RNA-BINDING S4 DOMAIN-CONTAINING PROTEIN"/>
    <property type="match status" value="1"/>
</dbReference>
<dbReference type="CDD" id="cd02870">
    <property type="entry name" value="PseudoU_synth_RsuA_like"/>
    <property type="match status" value="1"/>
</dbReference>
<dbReference type="SMART" id="SM00363">
    <property type="entry name" value="S4"/>
    <property type="match status" value="1"/>
</dbReference>
<dbReference type="Gene3D" id="3.10.290.10">
    <property type="entry name" value="RNA-binding S4 domain"/>
    <property type="match status" value="1"/>
</dbReference>
<dbReference type="PROSITE" id="PS01149">
    <property type="entry name" value="PSI_RSU"/>
    <property type="match status" value="1"/>
</dbReference>
<dbReference type="InterPro" id="IPR020094">
    <property type="entry name" value="TruA/RsuA/RluB/E/F_N"/>
</dbReference>
<evidence type="ECO:0000256" key="3">
    <source>
        <dbReference type="PROSITE-ProRule" id="PRU00182"/>
    </source>
</evidence>
<dbReference type="GO" id="GO:0120159">
    <property type="term" value="F:rRNA pseudouridine synthase activity"/>
    <property type="evidence" value="ECO:0007669"/>
    <property type="project" value="UniProtKB-ARBA"/>
</dbReference>
<dbReference type="NCBIfam" id="TIGR00093">
    <property type="entry name" value="pseudouridine synthase"/>
    <property type="match status" value="1"/>
</dbReference>
<dbReference type="InterPro" id="IPR006145">
    <property type="entry name" value="PsdUridine_synth_RsuA/RluA"/>
</dbReference>
<protein>
    <recommendedName>
        <fullName evidence="4">Pseudouridine synthase</fullName>
        <ecNumber evidence="4">5.4.99.-</ecNumber>
    </recommendedName>
</protein>
<dbReference type="Proteomes" id="UP000269883">
    <property type="component" value="Chromosome"/>
</dbReference>
<dbReference type="InterPro" id="IPR050343">
    <property type="entry name" value="RsuA_PseudoU_synthase"/>
</dbReference>
<feature type="domain" description="RNA-binding S4" evidence="5">
    <location>
        <begin position="21"/>
        <end position="80"/>
    </location>
</feature>
<dbReference type="SUPFAM" id="SSF55120">
    <property type="entry name" value="Pseudouridine synthase"/>
    <property type="match status" value="1"/>
</dbReference>
<dbReference type="PANTHER" id="PTHR47683">
    <property type="entry name" value="PSEUDOURIDINE SYNTHASE FAMILY PROTEIN-RELATED"/>
    <property type="match status" value="1"/>
</dbReference>
<dbReference type="FunFam" id="3.10.290.10:FF:000003">
    <property type="entry name" value="Pseudouridine synthase"/>
    <property type="match status" value="1"/>
</dbReference>
<evidence type="ECO:0000313" key="7">
    <source>
        <dbReference type="Proteomes" id="UP000269883"/>
    </source>
</evidence>
<dbReference type="GO" id="GO:0003723">
    <property type="term" value="F:RNA binding"/>
    <property type="evidence" value="ECO:0007669"/>
    <property type="project" value="UniProtKB-KW"/>
</dbReference>
<dbReference type="CDD" id="cd00165">
    <property type="entry name" value="S4"/>
    <property type="match status" value="1"/>
</dbReference>